<feature type="domain" description="HTH tetR-type" evidence="6">
    <location>
        <begin position="1"/>
        <end position="61"/>
    </location>
</feature>
<keyword evidence="1" id="KW-0678">Repressor</keyword>
<dbReference type="InterPro" id="IPR050109">
    <property type="entry name" value="HTH-type_TetR-like_transc_reg"/>
</dbReference>
<keyword evidence="2" id="KW-0805">Transcription regulation</keyword>
<dbReference type="InterPro" id="IPR001647">
    <property type="entry name" value="HTH_TetR"/>
</dbReference>
<dbReference type="Gene3D" id="1.10.357.10">
    <property type="entry name" value="Tetracycline Repressor, domain 2"/>
    <property type="match status" value="1"/>
</dbReference>
<organism evidence="7 8">
    <name type="scientific">Motilibacter rhizosphaerae</name>
    <dbReference type="NCBI Taxonomy" id="598652"/>
    <lineage>
        <taxon>Bacteria</taxon>
        <taxon>Bacillati</taxon>
        <taxon>Actinomycetota</taxon>
        <taxon>Actinomycetes</taxon>
        <taxon>Motilibacterales</taxon>
        <taxon>Motilibacteraceae</taxon>
        <taxon>Motilibacter</taxon>
    </lineage>
</organism>
<dbReference type="SUPFAM" id="SSF48498">
    <property type="entry name" value="Tetracyclin repressor-like, C-terminal domain"/>
    <property type="match status" value="1"/>
</dbReference>
<reference evidence="7 8" key="1">
    <citation type="submission" date="2019-02" db="EMBL/GenBank/DDBJ databases">
        <title>Genomic Encyclopedia of Type Strains, Phase IV (KMG-IV): sequencing the most valuable type-strain genomes for metagenomic binning, comparative biology and taxonomic classification.</title>
        <authorList>
            <person name="Goeker M."/>
        </authorList>
    </citation>
    <scope>NUCLEOTIDE SEQUENCE [LARGE SCALE GENOMIC DNA]</scope>
    <source>
        <strain evidence="7 8">DSM 45622</strain>
    </source>
</reference>
<dbReference type="Pfam" id="PF13977">
    <property type="entry name" value="TetR_C_6"/>
    <property type="match status" value="1"/>
</dbReference>
<keyword evidence="4" id="KW-0804">Transcription</keyword>
<feature type="DNA-binding region" description="H-T-H motif" evidence="5">
    <location>
        <begin position="24"/>
        <end position="43"/>
    </location>
</feature>
<dbReference type="SUPFAM" id="SSF46689">
    <property type="entry name" value="Homeodomain-like"/>
    <property type="match status" value="1"/>
</dbReference>
<dbReference type="InterPro" id="IPR009057">
    <property type="entry name" value="Homeodomain-like_sf"/>
</dbReference>
<dbReference type="InterPro" id="IPR036271">
    <property type="entry name" value="Tet_transcr_reg_TetR-rel_C_sf"/>
</dbReference>
<name>A0A4Q7NWK9_9ACTN</name>
<dbReference type="Pfam" id="PF00440">
    <property type="entry name" value="TetR_N"/>
    <property type="match status" value="1"/>
</dbReference>
<gene>
    <name evidence="7" type="ORF">EV189_0819</name>
</gene>
<protein>
    <submittedName>
        <fullName evidence="7">TetR family transcriptional regulator</fullName>
    </submittedName>
</protein>
<sequence>MERRAQIVQAAFELFAERGFRGASLGQVAARVGLTNAGVLHHFASKEELLISVLAERDREDEAAVEQALPRDGSLHTALERSRAVVAHNVGQPGLVQAFTVLAAESVTEDHPAQQFFRERYARFRARIAADLERDGHLATQETVLAATLMLAVMDGLQVQWLLAPDEVDMEATFTLFERMLEDGLLQPRPSTP</sequence>
<dbReference type="Proteomes" id="UP000293638">
    <property type="component" value="Unassembled WGS sequence"/>
</dbReference>
<evidence type="ECO:0000256" key="5">
    <source>
        <dbReference type="PROSITE-ProRule" id="PRU00335"/>
    </source>
</evidence>
<dbReference type="PANTHER" id="PTHR30055">
    <property type="entry name" value="HTH-TYPE TRANSCRIPTIONAL REGULATOR RUTR"/>
    <property type="match status" value="1"/>
</dbReference>
<dbReference type="PANTHER" id="PTHR30055:SF234">
    <property type="entry name" value="HTH-TYPE TRANSCRIPTIONAL REGULATOR BETI"/>
    <property type="match status" value="1"/>
</dbReference>
<dbReference type="OrthoDB" id="7505659at2"/>
<dbReference type="InterPro" id="IPR039538">
    <property type="entry name" value="BetI_C"/>
</dbReference>
<dbReference type="GO" id="GO:0000976">
    <property type="term" value="F:transcription cis-regulatory region binding"/>
    <property type="evidence" value="ECO:0007669"/>
    <property type="project" value="TreeGrafter"/>
</dbReference>
<evidence type="ECO:0000313" key="8">
    <source>
        <dbReference type="Proteomes" id="UP000293638"/>
    </source>
</evidence>
<proteinExistence type="predicted"/>
<dbReference type="PROSITE" id="PS50977">
    <property type="entry name" value="HTH_TETR_2"/>
    <property type="match status" value="1"/>
</dbReference>
<evidence type="ECO:0000256" key="4">
    <source>
        <dbReference type="ARBA" id="ARBA00023163"/>
    </source>
</evidence>
<accession>A0A4Q7NWK9</accession>
<dbReference type="EMBL" id="SGXD01000001">
    <property type="protein sequence ID" value="RZS91574.1"/>
    <property type="molecule type" value="Genomic_DNA"/>
</dbReference>
<evidence type="ECO:0000313" key="7">
    <source>
        <dbReference type="EMBL" id="RZS91574.1"/>
    </source>
</evidence>
<evidence type="ECO:0000256" key="1">
    <source>
        <dbReference type="ARBA" id="ARBA00022491"/>
    </source>
</evidence>
<dbReference type="RefSeq" id="WP_130491628.1">
    <property type="nucleotide sequence ID" value="NZ_SGXD01000001.1"/>
</dbReference>
<dbReference type="AlphaFoldDB" id="A0A4Q7NWK9"/>
<keyword evidence="3 5" id="KW-0238">DNA-binding</keyword>
<evidence type="ECO:0000256" key="2">
    <source>
        <dbReference type="ARBA" id="ARBA00023015"/>
    </source>
</evidence>
<dbReference type="PRINTS" id="PR00455">
    <property type="entry name" value="HTHTETR"/>
</dbReference>
<dbReference type="GO" id="GO:0003700">
    <property type="term" value="F:DNA-binding transcription factor activity"/>
    <property type="evidence" value="ECO:0007669"/>
    <property type="project" value="TreeGrafter"/>
</dbReference>
<evidence type="ECO:0000256" key="3">
    <source>
        <dbReference type="ARBA" id="ARBA00023125"/>
    </source>
</evidence>
<keyword evidence="8" id="KW-1185">Reference proteome</keyword>
<evidence type="ECO:0000259" key="6">
    <source>
        <dbReference type="PROSITE" id="PS50977"/>
    </source>
</evidence>
<comment type="caution">
    <text evidence="7">The sequence shown here is derived from an EMBL/GenBank/DDBJ whole genome shotgun (WGS) entry which is preliminary data.</text>
</comment>